<dbReference type="InterPro" id="IPR053213">
    <property type="entry name" value="RLP29"/>
</dbReference>
<keyword evidence="7" id="KW-1133">Transmembrane helix</keyword>
<dbReference type="FunFam" id="3.80.10.10:FF:000275">
    <property type="entry name" value="Leucine-rich repeat receptor-like protein kinase"/>
    <property type="match status" value="1"/>
</dbReference>
<evidence type="ECO:0000313" key="12">
    <source>
        <dbReference type="EMBL" id="KAF7127201.1"/>
    </source>
</evidence>
<evidence type="ECO:0000256" key="2">
    <source>
        <dbReference type="ARBA" id="ARBA00009592"/>
    </source>
</evidence>
<evidence type="ECO:0000256" key="4">
    <source>
        <dbReference type="ARBA" id="ARBA00022692"/>
    </source>
</evidence>
<dbReference type="Pfam" id="PF00560">
    <property type="entry name" value="LRR_1"/>
    <property type="match status" value="4"/>
</dbReference>
<keyword evidence="9" id="KW-0325">Glycoprotein</keyword>
<comment type="similarity">
    <text evidence="2">Belongs to the RLP family.</text>
</comment>
<keyword evidence="8" id="KW-0472">Membrane</keyword>
<sequence>MAEWLLIVLYTALVWWCNIPFTFGMSTNETDRLALLAFKAAIDDQASFGALSSWNDSVHYSDWNGILCSRRHRDRIVQLNLTSKGLVGSLTPYIGNLSFLRIIMLPNNSFHGTIPEEIGHLFRLQVLQLSNNSFGNGIPNNLSRCSHLEALVLVNNHLSGNIPSQLSSLSKLQGLFIGKNKFLGTVPPSIGNLSSLQVISFPECNLHGEISEGIAKLW</sequence>
<dbReference type="AlphaFoldDB" id="A0A834G612"/>
<dbReference type="Pfam" id="PF08263">
    <property type="entry name" value="LRRNT_2"/>
    <property type="match status" value="1"/>
</dbReference>
<evidence type="ECO:0000256" key="8">
    <source>
        <dbReference type="ARBA" id="ARBA00023136"/>
    </source>
</evidence>
<protein>
    <recommendedName>
        <fullName evidence="11">Leucine-rich repeat-containing N-terminal plant-type domain-containing protein</fullName>
    </recommendedName>
</protein>
<proteinExistence type="inferred from homology"/>
<feature type="chain" id="PRO_5032758695" description="Leucine-rich repeat-containing N-terminal plant-type domain-containing protein" evidence="10">
    <location>
        <begin position="25"/>
        <end position="218"/>
    </location>
</feature>
<dbReference type="GO" id="GO:0016020">
    <property type="term" value="C:membrane"/>
    <property type="evidence" value="ECO:0007669"/>
    <property type="project" value="UniProtKB-SubCell"/>
</dbReference>
<evidence type="ECO:0000256" key="7">
    <source>
        <dbReference type="ARBA" id="ARBA00022989"/>
    </source>
</evidence>
<evidence type="ECO:0000256" key="6">
    <source>
        <dbReference type="ARBA" id="ARBA00022737"/>
    </source>
</evidence>
<keyword evidence="5 10" id="KW-0732">Signal</keyword>
<evidence type="ECO:0000313" key="13">
    <source>
        <dbReference type="Proteomes" id="UP000626092"/>
    </source>
</evidence>
<dbReference type="SUPFAM" id="SSF52058">
    <property type="entry name" value="L domain-like"/>
    <property type="match status" value="1"/>
</dbReference>
<dbReference type="Gene3D" id="3.80.10.10">
    <property type="entry name" value="Ribonuclease Inhibitor"/>
    <property type="match status" value="2"/>
</dbReference>
<dbReference type="EMBL" id="WJXA01000011">
    <property type="protein sequence ID" value="KAF7127201.1"/>
    <property type="molecule type" value="Genomic_DNA"/>
</dbReference>
<comment type="subcellular location">
    <subcellularLocation>
        <location evidence="1">Membrane</location>
        <topology evidence="1">Single-pass type I membrane protein</topology>
    </subcellularLocation>
</comment>
<accession>A0A834G612</accession>
<dbReference type="PANTHER" id="PTHR48009">
    <property type="entry name" value="LEUCINE-RICH REPEAT (LRR) FAMILY PROTEIN"/>
    <property type="match status" value="1"/>
</dbReference>
<keyword evidence="6" id="KW-0677">Repeat</keyword>
<evidence type="ECO:0000256" key="10">
    <source>
        <dbReference type="SAM" id="SignalP"/>
    </source>
</evidence>
<keyword evidence="3" id="KW-0433">Leucine-rich repeat</keyword>
<evidence type="ECO:0000259" key="11">
    <source>
        <dbReference type="Pfam" id="PF08263"/>
    </source>
</evidence>
<reference evidence="12" key="1">
    <citation type="submission" date="2019-11" db="EMBL/GenBank/DDBJ databases">
        <authorList>
            <person name="Liu Y."/>
            <person name="Hou J."/>
            <person name="Li T.-Q."/>
            <person name="Guan C.-H."/>
            <person name="Wu X."/>
            <person name="Wu H.-Z."/>
            <person name="Ling F."/>
            <person name="Zhang R."/>
            <person name="Shi X.-G."/>
            <person name="Ren J.-P."/>
            <person name="Chen E.-F."/>
            <person name="Sun J.-M."/>
        </authorList>
    </citation>
    <scope>NUCLEOTIDE SEQUENCE</scope>
    <source>
        <strain evidence="12">Adult_tree_wgs_1</strain>
        <tissue evidence="12">Leaves</tissue>
    </source>
</reference>
<evidence type="ECO:0000256" key="3">
    <source>
        <dbReference type="ARBA" id="ARBA00022614"/>
    </source>
</evidence>
<feature type="signal peptide" evidence="10">
    <location>
        <begin position="1"/>
        <end position="24"/>
    </location>
</feature>
<gene>
    <name evidence="12" type="ORF">RHSIM_Rhsim11G0056400</name>
</gene>
<feature type="domain" description="Leucine-rich repeat-containing N-terminal plant-type" evidence="11">
    <location>
        <begin position="29"/>
        <end position="69"/>
    </location>
</feature>
<dbReference type="Proteomes" id="UP000626092">
    <property type="component" value="Unassembled WGS sequence"/>
</dbReference>
<name>A0A834G612_RHOSS</name>
<organism evidence="12 13">
    <name type="scientific">Rhododendron simsii</name>
    <name type="common">Sims's rhododendron</name>
    <dbReference type="NCBI Taxonomy" id="118357"/>
    <lineage>
        <taxon>Eukaryota</taxon>
        <taxon>Viridiplantae</taxon>
        <taxon>Streptophyta</taxon>
        <taxon>Embryophyta</taxon>
        <taxon>Tracheophyta</taxon>
        <taxon>Spermatophyta</taxon>
        <taxon>Magnoliopsida</taxon>
        <taxon>eudicotyledons</taxon>
        <taxon>Gunneridae</taxon>
        <taxon>Pentapetalae</taxon>
        <taxon>asterids</taxon>
        <taxon>Ericales</taxon>
        <taxon>Ericaceae</taxon>
        <taxon>Ericoideae</taxon>
        <taxon>Rhodoreae</taxon>
        <taxon>Rhododendron</taxon>
    </lineage>
</organism>
<evidence type="ECO:0000256" key="5">
    <source>
        <dbReference type="ARBA" id="ARBA00022729"/>
    </source>
</evidence>
<dbReference type="PANTHER" id="PTHR48009:SF16">
    <property type="entry name" value="LEUCINE-RICH REPEAT-CONTAINING N-TERMINAL PLANT-TYPE DOMAIN-CONTAINING PROTEIN"/>
    <property type="match status" value="1"/>
</dbReference>
<evidence type="ECO:0000256" key="9">
    <source>
        <dbReference type="ARBA" id="ARBA00023180"/>
    </source>
</evidence>
<dbReference type="OrthoDB" id="687555at2759"/>
<keyword evidence="13" id="KW-1185">Reference proteome</keyword>
<dbReference type="InterPro" id="IPR001611">
    <property type="entry name" value="Leu-rich_rpt"/>
</dbReference>
<dbReference type="InterPro" id="IPR013210">
    <property type="entry name" value="LRR_N_plant-typ"/>
</dbReference>
<comment type="caution">
    <text evidence="12">The sequence shown here is derived from an EMBL/GenBank/DDBJ whole genome shotgun (WGS) entry which is preliminary data.</text>
</comment>
<dbReference type="InterPro" id="IPR032675">
    <property type="entry name" value="LRR_dom_sf"/>
</dbReference>
<evidence type="ECO:0000256" key="1">
    <source>
        <dbReference type="ARBA" id="ARBA00004479"/>
    </source>
</evidence>
<keyword evidence="4" id="KW-0812">Transmembrane</keyword>